<reference evidence="2" key="1">
    <citation type="journal article" date="2023" name="Plant J.">
        <title>The genome of the king protea, Protea cynaroides.</title>
        <authorList>
            <person name="Chang J."/>
            <person name="Duong T.A."/>
            <person name="Schoeman C."/>
            <person name="Ma X."/>
            <person name="Roodt D."/>
            <person name="Barker N."/>
            <person name="Li Z."/>
            <person name="Van de Peer Y."/>
            <person name="Mizrachi E."/>
        </authorList>
    </citation>
    <scope>NUCLEOTIDE SEQUENCE</scope>
    <source>
        <tissue evidence="2">Young leaves</tissue>
    </source>
</reference>
<dbReference type="Proteomes" id="UP001141806">
    <property type="component" value="Unassembled WGS sequence"/>
</dbReference>
<keyword evidence="1" id="KW-0808">Transferase</keyword>
<evidence type="ECO:0000313" key="2">
    <source>
        <dbReference type="EMBL" id="KAJ4967387.1"/>
    </source>
</evidence>
<evidence type="ECO:0008006" key="4">
    <source>
        <dbReference type="Google" id="ProtNLM"/>
    </source>
</evidence>
<dbReference type="AlphaFoldDB" id="A0A9Q0KBG4"/>
<dbReference type="OrthoDB" id="1862401at2759"/>
<name>A0A9Q0KBG4_9MAGN</name>
<dbReference type="InterPro" id="IPR051283">
    <property type="entry name" value="Sec_Metabolite_Acyltrans"/>
</dbReference>
<gene>
    <name evidence="2" type="ORF">NE237_019236</name>
</gene>
<evidence type="ECO:0000313" key="3">
    <source>
        <dbReference type="Proteomes" id="UP001141806"/>
    </source>
</evidence>
<keyword evidence="3" id="KW-1185">Reference proteome</keyword>
<dbReference type="EMBL" id="JAMYWD010000007">
    <property type="protein sequence ID" value="KAJ4967387.1"/>
    <property type="molecule type" value="Genomic_DNA"/>
</dbReference>
<accession>A0A9Q0KBG4</accession>
<evidence type="ECO:0000256" key="1">
    <source>
        <dbReference type="ARBA" id="ARBA00022679"/>
    </source>
</evidence>
<dbReference type="Pfam" id="PF02458">
    <property type="entry name" value="Transferase"/>
    <property type="match status" value="2"/>
</dbReference>
<organism evidence="2 3">
    <name type="scientific">Protea cynaroides</name>
    <dbReference type="NCBI Taxonomy" id="273540"/>
    <lineage>
        <taxon>Eukaryota</taxon>
        <taxon>Viridiplantae</taxon>
        <taxon>Streptophyta</taxon>
        <taxon>Embryophyta</taxon>
        <taxon>Tracheophyta</taxon>
        <taxon>Spermatophyta</taxon>
        <taxon>Magnoliopsida</taxon>
        <taxon>Proteales</taxon>
        <taxon>Proteaceae</taxon>
        <taxon>Protea</taxon>
    </lineage>
</organism>
<dbReference type="Gene3D" id="3.30.559.10">
    <property type="entry name" value="Chloramphenicol acetyltransferase-like domain"/>
    <property type="match status" value="2"/>
</dbReference>
<protein>
    <recommendedName>
        <fullName evidence="4">Acetyltransferase</fullName>
    </recommendedName>
</protein>
<dbReference type="GO" id="GO:0016740">
    <property type="term" value="F:transferase activity"/>
    <property type="evidence" value="ECO:0007669"/>
    <property type="project" value="UniProtKB-KW"/>
</dbReference>
<dbReference type="SUPFAM" id="SSF52777">
    <property type="entry name" value="CoA-dependent acyltransferases"/>
    <property type="match status" value="1"/>
</dbReference>
<sequence length="417" mass="46271">MANQVVVRHISRCSIKPEFVSDESNKSFHLNPWDISMISTHYIQKGLLFPKPPPATNDNDPSITIINHLKDSLSRTLVHFLPLAGQLVTHKHDDPPSYSISISLDCKNAPGVDFIHAIADVTTSDVLSPVYVPLIVVQSFFPLNKAVNHDGHTLPLLAVQVTEILDGIFIACSLNHVVGDGTSYWNFFNAYQPRVALRDKFFHFSSQSIARLKAKANSECNTTTISSLQALSALVWRCVTRSRRHLPSHQKTSCRFAINNRSRLNPPLSPDYFGNFIQTVSATATVGELLSHGIGWAALLLHEAVNDHTDSKVRGWLEAWMMNPFIYQPGNLFDPCSVLMASSPRFDMYGCDFGWGKAEAVRSGSANKFDGGVYSYPGRIGGTVDLEVSLPPESMKALESDTEFMEVVSPSHYHRMN</sequence>
<dbReference type="PANTHER" id="PTHR31896:SF12">
    <property type="entry name" value="HXXXD-TYPE ACYL-TRANSFERASE FAMILY PROTEIN"/>
    <property type="match status" value="1"/>
</dbReference>
<dbReference type="InterPro" id="IPR023213">
    <property type="entry name" value="CAT-like_dom_sf"/>
</dbReference>
<dbReference type="PANTHER" id="PTHR31896">
    <property type="entry name" value="FAMILY REGULATORY PROTEIN, PUTATIVE (AFU_ORTHOLOGUE AFUA_3G14730)-RELATED"/>
    <property type="match status" value="1"/>
</dbReference>
<proteinExistence type="predicted"/>
<comment type="caution">
    <text evidence="2">The sequence shown here is derived from an EMBL/GenBank/DDBJ whole genome shotgun (WGS) entry which is preliminary data.</text>
</comment>